<proteinExistence type="predicted"/>
<dbReference type="AlphaFoldDB" id="D3F049"/>
<keyword evidence="2 4" id="KW-0238">DNA-binding</keyword>
<keyword evidence="7" id="KW-1185">Reference proteome</keyword>
<dbReference type="GO" id="GO:0000976">
    <property type="term" value="F:transcription cis-regulatory region binding"/>
    <property type="evidence" value="ECO:0007669"/>
    <property type="project" value="TreeGrafter"/>
</dbReference>
<reference evidence="7" key="2">
    <citation type="submission" date="2010-01" db="EMBL/GenBank/DDBJ databases">
        <title>The complete genome of Conexibacter woesei DSM 14684.</title>
        <authorList>
            <consortium name="US DOE Joint Genome Institute (JGI-PGF)"/>
            <person name="Lucas S."/>
            <person name="Copeland A."/>
            <person name="Lapidus A."/>
            <person name="Glavina del Rio T."/>
            <person name="Dalin E."/>
            <person name="Tice H."/>
            <person name="Bruce D."/>
            <person name="Goodwin L."/>
            <person name="Pitluck S."/>
            <person name="Kyrpides N."/>
            <person name="Mavromatis K."/>
            <person name="Ivanova N."/>
            <person name="Mikhailova N."/>
            <person name="Chertkov O."/>
            <person name="Brettin T."/>
            <person name="Detter J.C."/>
            <person name="Han C."/>
            <person name="Larimer F."/>
            <person name="Land M."/>
            <person name="Hauser L."/>
            <person name="Markowitz V."/>
            <person name="Cheng J.-F."/>
            <person name="Hugenholtz P."/>
            <person name="Woyke T."/>
            <person name="Wu D."/>
            <person name="Pukall R."/>
            <person name="Steenblock K."/>
            <person name="Schneider S."/>
            <person name="Klenk H.-P."/>
            <person name="Eisen J.A."/>
        </authorList>
    </citation>
    <scope>NUCLEOTIDE SEQUENCE [LARGE SCALE GENOMIC DNA]</scope>
    <source>
        <strain evidence="7">DSM 14684 / CIP 108061 / JCM 11494 / NBRC 100937 / ID131577</strain>
    </source>
</reference>
<sequence>MLADVALSDRQREILDVARSLLAEEGADALTMGRLARRLGIKPPSLYKHFADRTAIETLLVAEGFEATARGLEAAGPSLAQLGAAYRASALAQPQLYRLMTDRPLARERLPAGVEERAAAPLVAAAGGDPDLARAVWAFAHGMVSLELAGRFPPGAELEGAWTLALAAFERAAG</sequence>
<dbReference type="PANTHER" id="PTHR30055:SF239">
    <property type="entry name" value="TRANSCRIPTIONAL REGULATORY PROTEIN"/>
    <property type="match status" value="1"/>
</dbReference>
<evidence type="ECO:0000256" key="1">
    <source>
        <dbReference type="ARBA" id="ARBA00023015"/>
    </source>
</evidence>
<dbReference type="EMBL" id="CP001854">
    <property type="protein sequence ID" value="ADB50025.1"/>
    <property type="molecule type" value="Genomic_DNA"/>
</dbReference>
<dbReference type="PANTHER" id="PTHR30055">
    <property type="entry name" value="HTH-TYPE TRANSCRIPTIONAL REGULATOR RUTR"/>
    <property type="match status" value="1"/>
</dbReference>
<dbReference type="InterPro" id="IPR025996">
    <property type="entry name" value="MT1864/Rv1816-like_C"/>
</dbReference>
<dbReference type="GO" id="GO:0003700">
    <property type="term" value="F:DNA-binding transcription factor activity"/>
    <property type="evidence" value="ECO:0007669"/>
    <property type="project" value="TreeGrafter"/>
</dbReference>
<dbReference type="InterPro" id="IPR050109">
    <property type="entry name" value="HTH-type_TetR-like_transc_reg"/>
</dbReference>
<keyword evidence="3" id="KW-0804">Transcription</keyword>
<dbReference type="PROSITE" id="PS50977">
    <property type="entry name" value="HTH_TETR_2"/>
    <property type="match status" value="1"/>
</dbReference>
<dbReference type="eggNOG" id="COG1309">
    <property type="taxonomic scope" value="Bacteria"/>
</dbReference>
<accession>D3F049</accession>
<feature type="domain" description="HTH tetR-type" evidence="5">
    <location>
        <begin position="8"/>
        <end position="68"/>
    </location>
</feature>
<name>D3F049_CONWI</name>
<evidence type="ECO:0000313" key="6">
    <source>
        <dbReference type="EMBL" id="ADB50025.1"/>
    </source>
</evidence>
<dbReference type="Proteomes" id="UP000008229">
    <property type="component" value="Chromosome"/>
</dbReference>
<feature type="DNA-binding region" description="H-T-H motif" evidence="4">
    <location>
        <begin position="31"/>
        <end position="50"/>
    </location>
</feature>
<dbReference type="HOGENOM" id="CLU_069356_43_0_11"/>
<organism evidence="6 7">
    <name type="scientific">Conexibacter woesei (strain DSM 14684 / CCUG 47730 / CIP 108061 / JCM 11494 / NBRC 100937 / ID131577)</name>
    <dbReference type="NCBI Taxonomy" id="469383"/>
    <lineage>
        <taxon>Bacteria</taxon>
        <taxon>Bacillati</taxon>
        <taxon>Actinomycetota</taxon>
        <taxon>Thermoleophilia</taxon>
        <taxon>Solirubrobacterales</taxon>
        <taxon>Conexibacteraceae</taxon>
        <taxon>Conexibacter</taxon>
    </lineage>
</organism>
<evidence type="ECO:0000256" key="2">
    <source>
        <dbReference type="ARBA" id="ARBA00023125"/>
    </source>
</evidence>
<dbReference type="PRINTS" id="PR00455">
    <property type="entry name" value="HTHTETR"/>
</dbReference>
<dbReference type="Gene3D" id="1.10.357.10">
    <property type="entry name" value="Tetracycline Repressor, domain 2"/>
    <property type="match status" value="1"/>
</dbReference>
<keyword evidence="1" id="KW-0805">Transcription regulation</keyword>
<dbReference type="Gene3D" id="1.10.10.60">
    <property type="entry name" value="Homeodomain-like"/>
    <property type="match status" value="1"/>
</dbReference>
<dbReference type="KEGG" id="cwo:Cwoe_1597"/>
<dbReference type="InterPro" id="IPR009057">
    <property type="entry name" value="Homeodomain-like_sf"/>
</dbReference>
<dbReference type="InterPro" id="IPR001647">
    <property type="entry name" value="HTH_TetR"/>
</dbReference>
<gene>
    <name evidence="6" type="ordered locus">Cwoe_1597</name>
</gene>
<dbReference type="Pfam" id="PF00440">
    <property type="entry name" value="TetR_N"/>
    <property type="match status" value="1"/>
</dbReference>
<protein>
    <submittedName>
        <fullName evidence="6">Putative transcriptional regulator, TetR family</fullName>
    </submittedName>
</protein>
<evidence type="ECO:0000313" key="7">
    <source>
        <dbReference type="Proteomes" id="UP000008229"/>
    </source>
</evidence>
<reference evidence="6 7" key="1">
    <citation type="journal article" date="2010" name="Stand. Genomic Sci.">
        <title>Complete genome sequence of Conexibacter woesei type strain (ID131577).</title>
        <authorList>
            <person name="Pukall R."/>
            <person name="Lapidus A."/>
            <person name="Glavina Del Rio T."/>
            <person name="Copeland A."/>
            <person name="Tice H."/>
            <person name="Cheng J.-F."/>
            <person name="Lucas S."/>
            <person name="Chen F."/>
            <person name="Nolan M."/>
            <person name="Bruce D."/>
            <person name="Goodwin L."/>
            <person name="Pitluck S."/>
            <person name="Mavromatis K."/>
            <person name="Ivanova N."/>
            <person name="Ovchinnikova G."/>
            <person name="Pati A."/>
            <person name="Chen A."/>
            <person name="Palaniappan K."/>
            <person name="Land M."/>
            <person name="Hauser L."/>
            <person name="Chang Y.-J."/>
            <person name="Jeffries C.D."/>
            <person name="Chain P."/>
            <person name="Meincke L."/>
            <person name="Sims D."/>
            <person name="Brettin T."/>
            <person name="Detter J.C."/>
            <person name="Rohde M."/>
            <person name="Goeker M."/>
            <person name="Bristow J."/>
            <person name="Eisen J.A."/>
            <person name="Markowitz V."/>
            <person name="Kyrpides N.C."/>
            <person name="Klenk H.-P."/>
            <person name="Hugenholtz P."/>
        </authorList>
    </citation>
    <scope>NUCLEOTIDE SEQUENCE [LARGE SCALE GENOMIC DNA]</scope>
    <source>
        <strain evidence="7">DSM 14684 / CIP 108061 / JCM 11494 / NBRC 100937 / ID131577</strain>
    </source>
</reference>
<dbReference type="SUPFAM" id="SSF46689">
    <property type="entry name" value="Homeodomain-like"/>
    <property type="match status" value="1"/>
</dbReference>
<evidence type="ECO:0000259" key="5">
    <source>
        <dbReference type="PROSITE" id="PS50977"/>
    </source>
</evidence>
<dbReference type="STRING" id="469383.Cwoe_1597"/>
<dbReference type="Pfam" id="PF13305">
    <property type="entry name" value="TetR_C_33"/>
    <property type="match status" value="1"/>
</dbReference>
<dbReference type="InterPro" id="IPR036271">
    <property type="entry name" value="Tet_transcr_reg_TetR-rel_C_sf"/>
</dbReference>
<evidence type="ECO:0000256" key="4">
    <source>
        <dbReference type="PROSITE-ProRule" id="PRU00335"/>
    </source>
</evidence>
<dbReference type="SUPFAM" id="SSF48498">
    <property type="entry name" value="Tetracyclin repressor-like, C-terminal domain"/>
    <property type="match status" value="1"/>
</dbReference>
<dbReference type="RefSeq" id="WP_012933076.1">
    <property type="nucleotide sequence ID" value="NC_013739.1"/>
</dbReference>
<evidence type="ECO:0000256" key="3">
    <source>
        <dbReference type="ARBA" id="ARBA00023163"/>
    </source>
</evidence>